<feature type="transmembrane region" description="Helical" evidence="1">
    <location>
        <begin position="12"/>
        <end position="31"/>
    </location>
</feature>
<evidence type="ECO:0000256" key="1">
    <source>
        <dbReference type="SAM" id="Phobius"/>
    </source>
</evidence>
<dbReference type="AlphaFoldDB" id="A0AAF3EI54"/>
<keyword evidence="1" id="KW-1133">Transmembrane helix</keyword>
<reference evidence="3" key="1">
    <citation type="submission" date="2024-02" db="UniProtKB">
        <authorList>
            <consortium name="WormBaseParasite"/>
        </authorList>
    </citation>
    <scope>IDENTIFICATION</scope>
</reference>
<feature type="transmembrane region" description="Helical" evidence="1">
    <location>
        <begin position="62"/>
        <end position="82"/>
    </location>
</feature>
<keyword evidence="1" id="KW-0472">Membrane</keyword>
<evidence type="ECO:0000313" key="3">
    <source>
        <dbReference type="WBParaSite" id="MBELARI_LOCUS13702"/>
    </source>
</evidence>
<sequence length="92" mass="10358">MRKLYSRYSDIFYVLLGTVLLTTINELLAIICKQKFSILMLSSIDVLNIGLVNTTIDWISTVSLAVIVSSLPLNIIAGYYSLMNDRLAFPIR</sequence>
<keyword evidence="1" id="KW-0812">Transmembrane</keyword>
<keyword evidence="2" id="KW-1185">Reference proteome</keyword>
<accession>A0AAF3EI54</accession>
<dbReference type="WBParaSite" id="MBELARI_LOCUS13702">
    <property type="protein sequence ID" value="MBELARI_LOCUS13702"/>
    <property type="gene ID" value="MBELARI_LOCUS13702"/>
</dbReference>
<proteinExistence type="predicted"/>
<name>A0AAF3EI54_9BILA</name>
<protein>
    <submittedName>
        <fullName evidence="3">Uncharacterized protein</fullName>
    </submittedName>
</protein>
<evidence type="ECO:0000313" key="2">
    <source>
        <dbReference type="Proteomes" id="UP000887575"/>
    </source>
</evidence>
<organism evidence="2 3">
    <name type="scientific">Mesorhabditis belari</name>
    <dbReference type="NCBI Taxonomy" id="2138241"/>
    <lineage>
        <taxon>Eukaryota</taxon>
        <taxon>Metazoa</taxon>
        <taxon>Ecdysozoa</taxon>
        <taxon>Nematoda</taxon>
        <taxon>Chromadorea</taxon>
        <taxon>Rhabditida</taxon>
        <taxon>Rhabditina</taxon>
        <taxon>Rhabditomorpha</taxon>
        <taxon>Rhabditoidea</taxon>
        <taxon>Rhabditidae</taxon>
        <taxon>Mesorhabditinae</taxon>
        <taxon>Mesorhabditis</taxon>
    </lineage>
</organism>
<dbReference type="Proteomes" id="UP000887575">
    <property type="component" value="Unassembled WGS sequence"/>
</dbReference>